<feature type="domain" description="DUF6531" evidence="4">
    <location>
        <begin position="53"/>
        <end position="126"/>
    </location>
</feature>
<sequence>MIARFLCLVILMSPLASIHAQGVCSPPALGHPCSMGGVATLGPAEPGLGLGIGNPVHLATGNKHQHEIDLPANPQAPLLQVARHYNSLDPRHGAFGQGWSTSYDTRVYHAGGRYQIVQADGSRIDFGRAGEWPLRNDQGTLRADGPHWTWSWPDGRSLRFDAQGQLIRIAAPGARPGAGAHPAPQFAGPDTHAGISSQRAPAALDTAHVIDIVRHAQAGPLRGRIAHITASNGRHTVATLRFHHQIHAGRAYVSAIDTPLGRFDYRYEPSPQAGGAAALLRLAAVRRPDGYERHYLHEADRQSGMPHLLTGVALAPPDGPRLRTHSWAYDAQGRAIASEQHHPAQGAYALRISYERPASAGQKGLTVVEGADGRQTRLEFGLHAGRHRLLQVSGAPCPGCAAPGSAAGYDEQGRLQWLNGSRIVRNASGTMQRLVPDAPGWPGLYFDFDAQGRRKAWHAAGSGTEEARFDSLGRPALRRFANGDEWLYHYDEHGRPIRVTARNRRATLLTRLTWQGNRLAAVRHPQENEWLRYDAHGRLAERRVQRPLSPAAATRRAYVERFEYDGYHRLAAHHLPEGGALLYDWSPQGRLMRLEWVDDGGRRQEVIRAWPDQAGYRYGNGLGLALHFERGSVQALTLYDGNAVVWDHFRAADPQGRPVREADRFASTPHHAIDWRYAYDSQSRLAAASSSSANGPSDRWHAWHADGSLAALRLDGETMHPHIVRDASGLPRKVDGFELRYGPQRRLEQLWRGGDLVERYRHNAFGHRIEAESPAEHVQYFYLGNRLVAESRQPRIHGSQPDGRLVTRRYIHAGDVIVGIIDYTREAPSGTLYAVHADLLGMPRLVTDVRRRIRWLARHTPFGAARRVAGDLDLRLRLPGQLADAASGWHDNLLRTYHPGLGQYLEPDPLGPLPGTQALGYAGQQPRRYVDPLGLLLFAFDGTRQNAQNRSNVWLFGQQYQDGPVFYHSGPGNPYYLDMDALAAHSAPQAVETQWQHLLNALHGATPRADQIMPIDIIGYSRGAALARHFGNLIEQHVDQGLFSYADPLRGQISACVDLRFMGLFDTVAQFGLGGALNTLYDFSISAAWGWVAHAVALHERRWLFPLLAATGDIADNVVEAPFVGAHANIGGGVPLGEKSSAQAHGDLSDVALNWMLWQARAASVPLSRLAAERATVSEPVLHDSRPAPVRSVQEGDRRVDGPDGRKQLDYQDDHHRLGRAQRQATEALINRYDDWRRSGSSEVGTVDLDAYARWLYDELGWRAEPLL</sequence>
<dbReference type="AlphaFoldDB" id="A0A2U1CIG1"/>
<dbReference type="Pfam" id="PF09994">
    <property type="entry name" value="T6SS_Tle1-like_cat"/>
    <property type="match status" value="1"/>
</dbReference>
<evidence type="ECO:0000259" key="3">
    <source>
        <dbReference type="Pfam" id="PF09994"/>
    </source>
</evidence>
<proteinExistence type="predicted"/>
<dbReference type="RefSeq" id="WP_116519269.1">
    <property type="nucleotide sequence ID" value="NZ_JACCEX010000007.1"/>
</dbReference>
<evidence type="ECO:0000256" key="1">
    <source>
        <dbReference type="SAM" id="MobiDB-lite"/>
    </source>
</evidence>
<feature type="chain" id="PRO_5015767811" evidence="2">
    <location>
        <begin position="21"/>
        <end position="1268"/>
    </location>
</feature>
<feature type="region of interest" description="Disordered" evidence="1">
    <location>
        <begin position="1181"/>
        <end position="1217"/>
    </location>
</feature>
<reference evidence="5 6" key="1">
    <citation type="submission" date="2018-04" db="EMBL/GenBank/DDBJ databases">
        <title>Genomic Encyclopedia of Type Strains, Phase IV (KMG-IV): sequencing the most valuable type-strain genomes for metagenomic binning, comparative biology and taxonomic classification.</title>
        <authorList>
            <person name="Goeker M."/>
        </authorList>
    </citation>
    <scope>NUCLEOTIDE SEQUENCE [LARGE SCALE GENOMIC DNA]</scope>
    <source>
        <strain evidence="5 6">DSM 10065</strain>
    </source>
</reference>
<dbReference type="Proteomes" id="UP000246145">
    <property type="component" value="Unassembled WGS sequence"/>
</dbReference>
<dbReference type="OrthoDB" id="5445630at2"/>
<evidence type="ECO:0000313" key="6">
    <source>
        <dbReference type="Proteomes" id="UP000246145"/>
    </source>
</evidence>
<dbReference type="PANTHER" id="PTHR32305">
    <property type="match status" value="1"/>
</dbReference>
<comment type="caution">
    <text evidence="5">The sequence shown here is derived from an EMBL/GenBank/DDBJ whole genome shotgun (WGS) entry which is preliminary data.</text>
</comment>
<organism evidence="5 6">
    <name type="scientific">Pusillimonas noertemannii</name>
    <dbReference type="NCBI Taxonomy" id="305977"/>
    <lineage>
        <taxon>Bacteria</taxon>
        <taxon>Pseudomonadati</taxon>
        <taxon>Pseudomonadota</taxon>
        <taxon>Betaproteobacteria</taxon>
        <taxon>Burkholderiales</taxon>
        <taxon>Alcaligenaceae</taxon>
        <taxon>Pusillimonas</taxon>
    </lineage>
</organism>
<accession>A0A2U1CIG1</accession>
<dbReference type="InterPro" id="IPR045351">
    <property type="entry name" value="DUF6531"/>
</dbReference>
<dbReference type="NCBIfam" id="TIGR03696">
    <property type="entry name" value="Rhs_assc_core"/>
    <property type="match status" value="1"/>
</dbReference>
<feature type="signal peptide" evidence="2">
    <location>
        <begin position="1"/>
        <end position="20"/>
    </location>
</feature>
<dbReference type="InterPro" id="IPR018712">
    <property type="entry name" value="Tle1-like_cat"/>
</dbReference>
<dbReference type="InterPro" id="IPR022385">
    <property type="entry name" value="Rhs_assc_core"/>
</dbReference>
<feature type="compositionally biased region" description="Basic and acidic residues" evidence="1">
    <location>
        <begin position="1194"/>
        <end position="1216"/>
    </location>
</feature>
<gene>
    <name evidence="5" type="ORF">C7440_3292</name>
</gene>
<dbReference type="Pfam" id="PF20148">
    <property type="entry name" value="DUF6531"/>
    <property type="match status" value="1"/>
</dbReference>
<feature type="domain" description="T6SS Phospholipase effector Tle1-like catalytic" evidence="3">
    <location>
        <begin position="1055"/>
        <end position="1157"/>
    </location>
</feature>
<evidence type="ECO:0000259" key="4">
    <source>
        <dbReference type="Pfam" id="PF20148"/>
    </source>
</evidence>
<name>A0A2U1CIG1_9BURK</name>
<keyword evidence="6" id="KW-1185">Reference proteome</keyword>
<dbReference type="Gene3D" id="2.180.10.10">
    <property type="entry name" value="RHS repeat-associated core"/>
    <property type="match status" value="1"/>
</dbReference>
<evidence type="ECO:0000256" key="2">
    <source>
        <dbReference type="SAM" id="SignalP"/>
    </source>
</evidence>
<dbReference type="PANTHER" id="PTHR32305:SF15">
    <property type="entry name" value="PROTEIN RHSA-RELATED"/>
    <property type="match status" value="1"/>
</dbReference>
<protein>
    <submittedName>
        <fullName evidence="5">RHS repeat-associated protein</fullName>
    </submittedName>
</protein>
<dbReference type="EMBL" id="QEKO01000006">
    <property type="protein sequence ID" value="PVY60788.1"/>
    <property type="molecule type" value="Genomic_DNA"/>
</dbReference>
<keyword evidence="2" id="KW-0732">Signal</keyword>
<dbReference type="InterPro" id="IPR050708">
    <property type="entry name" value="T6SS_VgrG/RHS"/>
</dbReference>
<evidence type="ECO:0000313" key="5">
    <source>
        <dbReference type="EMBL" id="PVY60788.1"/>
    </source>
</evidence>
<dbReference type="STRING" id="1231391.GCA_000308195_03321"/>